<gene>
    <name evidence="2" type="ORF">G127AT_08210</name>
</gene>
<feature type="region of interest" description="Disordered" evidence="1">
    <location>
        <begin position="147"/>
        <end position="234"/>
    </location>
</feature>
<evidence type="ECO:0008006" key="4">
    <source>
        <dbReference type="Google" id="ProtNLM"/>
    </source>
</evidence>
<dbReference type="RefSeq" id="WP_210895876.1">
    <property type="nucleotide sequence ID" value="NZ_CP071696.1"/>
</dbReference>
<dbReference type="SUPFAM" id="SSF46785">
    <property type="entry name" value="Winged helix' DNA-binding domain"/>
    <property type="match status" value="1"/>
</dbReference>
<proteinExistence type="predicted"/>
<dbReference type="InterPro" id="IPR036388">
    <property type="entry name" value="WH-like_DNA-bd_sf"/>
</dbReference>
<sequence length="234" mass="25816">MTSQNDTPNTPNTPEEQGETASAPRRPLGALLKRVDRLIRREFDELFAGRGLTRGDWRRLNLIAGLVDDPEAADRLERRPDRVERLVARGWVAGRPGERRLTDDGRTALDELTGQVSGLRARIAGTVSDEDFRTTLRTLASIADELGGADAGSRPDRPRRGHHGRGRRGRRFRGGYAPVPGFGPEPWFGPAPGACGHGHQGRAFQGREPYAGCEHPHHHGHPHHEHPHGADRRA</sequence>
<feature type="compositionally biased region" description="Basic residues" evidence="1">
    <location>
        <begin position="216"/>
        <end position="226"/>
    </location>
</feature>
<dbReference type="InterPro" id="IPR036390">
    <property type="entry name" value="WH_DNA-bd_sf"/>
</dbReference>
<organism evidence="2 3">
    <name type="scientific">Agromyces archimandritae</name>
    <dbReference type="NCBI Taxonomy" id="2781962"/>
    <lineage>
        <taxon>Bacteria</taxon>
        <taxon>Bacillati</taxon>
        <taxon>Actinomycetota</taxon>
        <taxon>Actinomycetes</taxon>
        <taxon>Micrococcales</taxon>
        <taxon>Microbacteriaceae</taxon>
        <taxon>Agromyces</taxon>
    </lineage>
</organism>
<dbReference type="Gene3D" id="1.10.10.10">
    <property type="entry name" value="Winged helix-like DNA-binding domain superfamily/Winged helix DNA-binding domain"/>
    <property type="match status" value="1"/>
</dbReference>
<reference evidence="2" key="1">
    <citation type="submission" date="2021-03" db="EMBL/GenBank/DDBJ databases">
        <title>Agromyces archimandritus sp. nov., isolated from the cockroach Archimandrita tessellata.</title>
        <authorList>
            <person name="Guzman J."/>
            <person name="Ortuzar M."/>
            <person name="Poehlein A."/>
            <person name="Daniel R."/>
            <person name="Trujillo M."/>
            <person name="Vilcinskas A."/>
        </authorList>
    </citation>
    <scope>NUCLEOTIDE SEQUENCE</scope>
    <source>
        <strain evidence="2">G127AT</strain>
    </source>
</reference>
<protein>
    <recommendedName>
        <fullName evidence="4">MarR family transcriptional regulator</fullName>
    </recommendedName>
</protein>
<evidence type="ECO:0000313" key="3">
    <source>
        <dbReference type="Proteomes" id="UP000671914"/>
    </source>
</evidence>
<keyword evidence="3" id="KW-1185">Reference proteome</keyword>
<dbReference type="KEGG" id="aarc:G127AT_08210"/>
<name>A0A975IMC4_9MICO</name>
<feature type="compositionally biased region" description="Basic residues" evidence="1">
    <location>
        <begin position="159"/>
        <end position="173"/>
    </location>
</feature>
<dbReference type="AlphaFoldDB" id="A0A975IMC4"/>
<accession>A0A975IMC4</accession>
<dbReference type="EMBL" id="CP071696">
    <property type="protein sequence ID" value="QTX03367.1"/>
    <property type="molecule type" value="Genomic_DNA"/>
</dbReference>
<feature type="region of interest" description="Disordered" evidence="1">
    <location>
        <begin position="1"/>
        <end position="28"/>
    </location>
</feature>
<evidence type="ECO:0000256" key="1">
    <source>
        <dbReference type="SAM" id="MobiDB-lite"/>
    </source>
</evidence>
<dbReference type="Proteomes" id="UP000671914">
    <property type="component" value="Chromosome"/>
</dbReference>
<evidence type="ECO:0000313" key="2">
    <source>
        <dbReference type="EMBL" id="QTX03367.1"/>
    </source>
</evidence>
<feature type="compositionally biased region" description="Polar residues" evidence="1">
    <location>
        <begin position="1"/>
        <end position="15"/>
    </location>
</feature>